<feature type="region of interest" description="Disordered" evidence="1">
    <location>
        <begin position="406"/>
        <end position="446"/>
    </location>
</feature>
<feature type="region of interest" description="Disordered" evidence="1">
    <location>
        <begin position="734"/>
        <end position="775"/>
    </location>
</feature>
<evidence type="ECO:0000313" key="4">
    <source>
        <dbReference type="Proteomes" id="UP000199607"/>
    </source>
</evidence>
<dbReference type="Pfam" id="PF13229">
    <property type="entry name" value="Beta_helix"/>
    <property type="match status" value="1"/>
</dbReference>
<evidence type="ECO:0000259" key="2">
    <source>
        <dbReference type="Pfam" id="PF13229"/>
    </source>
</evidence>
<dbReference type="Proteomes" id="UP000199607">
    <property type="component" value="Unassembled WGS sequence"/>
</dbReference>
<dbReference type="Gene3D" id="2.160.20.10">
    <property type="entry name" value="Single-stranded right-handed beta-helix, Pectin lyase-like"/>
    <property type="match status" value="1"/>
</dbReference>
<feature type="compositionally biased region" description="Polar residues" evidence="1">
    <location>
        <begin position="437"/>
        <end position="446"/>
    </location>
</feature>
<dbReference type="SUPFAM" id="SSF51126">
    <property type="entry name" value="Pectin lyase-like"/>
    <property type="match status" value="2"/>
</dbReference>
<evidence type="ECO:0000256" key="1">
    <source>
        <dbReference type="SAM" id="MobiDB-lite"/>
    </source>
</evidence>
<dbReference type="AlphaFoldDB" id="A0A1I4EM00"/>
<dbReference type="InterPro" id="IPR012334">
    <property type="entry name" value="Pectin_lyas_fold"/>
</dbReference>
<feature type="domain" description="Right handed beta helix" evidence="2">
    <location>
        <begin position="544"/>
        <end position="708"/>
    </location>
</feature>
<feature type="compositionally biased region" description="Polar residues" evidence="1">
    <location>
        <begin position="26"/>
        <end position="36"/>
    </location>
</feature>
<feature type="compositionally biased region" description="Low complexity" evidence="1">
    <location>
        <begin position="406"/>
        <end position="426"/>
    </location>
</feature>
<gene>
    <name evidence="3" type="ORF">SAMN04487950_2246</name>
</gene>
<evidence type="ECO:0000313" key="3">
    <source>
        <dbReference type="EMBL" id="SFL06329.1"/>
    </source>
</evidence>
<feature type="region of interest" description="Disordered" evidence="1">
    <location>
        <begin position="1"/>
        <end position="89"/>
    </location>
</feature>
<dbReference type="SMART" id="SM00710">
    <property type="entry name" value="PbH1"/>
    <property type="match status" value="11"/>
</dbReference>
<organism evidence="3 4">
    <name type="scientific">Halogranum rubrum</name>
    <dbReference type="NCBI Taxonomy" id="553466"/>
    <lineage>
        <taxon>Archaea</taxon>
        <taxon>Methanobacteriati</taxon>
        <taxon>Methanobacteriota</taxon>
        <taxon>Stenosarchaea group</taxon>
        <taxon>Halobacteria</taxon>
        <taxon>Halobacteriales</taxon>
        <taxon>Haloferacaceae</taxon>
    </lineage>
</organism>
<sequence>MDQSGGEEPPTSTPEADDSVSADAVSETTSPPVSDSATEDDDGEPAQSESSSKDKTRKKSTSKKSDSRAVVEPESDTSTDVESETLFSDGETAQVASEFELDSCGVIDQPGTYRLVSDLRSTDEICLDIDPTVREEIVIDGDGHVIRNDSVTTLVGISVGSTVTLVDMTIEGFDTAIKGEPTRLTLQRVRLIYNHIGVDSFANSPGSVEIRDSEILRNSFGVQVGLLDASRPPSVTVTRTTIVTNGLGVYSAGDLIVDDSTVEDNRIGLIVGTNGEVRNSVIRDNGQLGIRCGADFCELDVQNSLVSRNAVGISMSVGNLVGNEIDDNDIGIQLTDLNAANVRVVENEIRRNGIGLEFENRTFRDTDTVSEPSEVVLRDNRFVDNAQFGVLNERGVVIDARGNFWGDTSGPSSGPADDPDAPFTDPVTGRLAEGTGDSVSENPTNPGISNVRFDGLADSGPTVIDQCTEIDTPGEYVLGTTIRTARLTCIVIQSDDVVFDGKGRTVQNVDGFEFADGVEVDDEGGVSVDSRQVTSGLAVGPRNTVRNVVIRDVVVDGFEVGVRTGAHPSEATFESVTAVDNEVGVLVGPTVTSTYLNGTFSNNTVGMSGIEYFPTAVVDTRITDNQFGAYFESGRVSISSTTFDRNADRGLTCRSCVLTMEDSTVSRTSGTGVVTSTNFAENVIRNSTIVDNGFGVDNRGTTLVDARGNFWGDESGPSSVPADDPDAPFADPVTGTLADGTGDAISEDPSNTGVSNVRFDPFVGDTNEPTQFSRDDIAQAKYGRDFDELSVETTGQVQAIFNRQPFPDDVSPADVETREEIAERLFDLSLDESDLSERLTREQLLTVQNAYDEQFGSLPTDPAFSRDDIAQAKYDRDFDELSVETAGQVQAIFNRQSFPAGVSPADIETREEIAERLFGVEVEESTLAEVLTKERLADLQNRYDAQFESE</sequence>
<protein>
    <submittedName>
        <fullName evidence="3">Nitrous oxidase accessory protein NosD, contains tandem CASH domains</fullName>
    </submittedName>
</protein>
<reference evidence="4" key="1">
    <citation type="submission" date="2016-10" db="EMBL/GenBank/DDBJ databases">
        <authorList>
            <person name="Varghese N."/>
            <person name="Submissions S."/>
        </authorList>
    </citation>
    <scope>NUCLEOTIDE SEQUENCE [LARGE SCALE GENOMIC DNA]</scope>
    <source>
        <strain evidence="4">CGMCC 1.7738</strain>
    </source>
</reference>
<keyword evidence="4" id="KW-1185">Reference proteome</keyword>
<dbReference type="EMBL" id="FOTC01000002">
    <property type="protein sequence ID" value="SFL06329.1"/>
    <property type="molecule type" value="Genomic_DNA"/>
</dbReference>
<proteinExistence type="predicted"/>
<feature type="compositionally biased region" description="Acidic residues" evidence="1">
    <location>
        <begin position="73"/>
        <end position="83"/>
    </location>
</feature>
<name>A0A1I4EM00_9EURY</name>
<accession>A0A1I4EM00</accession>
<dbReference type="InterPro" id="IPR011050">
    <property type="entry name" value="Pectin_lyase_fold/virulence"/>
</dbReference>
<dbReference type="InterPro" id="IPR039448">
    <property type="entry name" value="Beta_helix"/>
</dbReference>
<dbReference type="InterPro" id="IPR006626">
    <property type="entry name" value="PbH1"/>
</dbReference>